<name>A0A2N7NH54_9VIBR</name>
<gene>
    <name evidence="1" type="ORF">BCS92_15565</name>
    <name evidence="2" type="ORF">FC057_21845</name>
</gene>
<dbReference type="EMBL" id="SYVV01000040">
    <property type="protein sequence ID" value="TKG28484.1"/>
    <property type="molecule type" value="Genomic_DNA"/>
</dbReference>
<dbReference type="Proteomes" id="UP000235579">
    <property type="component" value="Unassembled WGS sequence"/>
</dbReference>
<reference evidence="1" key="2">
    <citation type="submission" date="2016-07" db="EMBL/GenBank/DDBJ databases">
        <authorList>
            <person name="Wan K."/>
            <person name="Booth B."/>
            <person name="Spirohn K."/>
            <person name="Hao T."/>
            <person name="Hu Y."/>
            <person name="Calderwood M."/>
            <person name="Hill D."/>
            <person name="Mohr S."/>
            <person name="Vidal M."/>
            <person name="Celniker S."/>
            <person name="Perrimon N."/>
        </authorList>
    </citation>
    <scope>NUCLEOTIDE SEQUENCE</scope>
    <source>
        <strain evidence="1">10N.222.48.A2</strain>
    </source>
</reference>
<protein>
    <submittedName>
        <fullName evidence="1">Uncharacterized protein</fullName>
    </submittedName>
</protein>
<evidence type="ECO:0000313" key="2">
    <source>
        <dbReference type="EMBL" id="TKG28484.1"/>
    </source>
</evidence>
<dbReference type="Proteomes" id="UP000308018">
    <property type="component" value="Unassembled WGS sequence"/>
</dbReference>
<dbReference type="EMBL" id="MDBP01000042">
    <property type="protein sequence ID" value="PMP13748.1"/>
    <property type="molecule type" value="Genomic_DNA"/>
</dbReference>
<accession>A0A2N7NH54</accession>
<organism evidence="1 3">
    <name type="scientific">Vibrio tasmaniensis</name>
    <dbReference type="NCBI Taxonomy" id="212663"/>
    <lineage>
        <taxon>Bacteria</taxon>
        <taxon>Pseudomonadati</taxon>
        <taxon>Pseudomonadota</taxon>
        <taxon>Gammaproteobacteria</taxon>
        <taxon>Vibrionales</taxon>
        <taxon>Vibrionaceae</taxon>
        <taxon>Vibrio</taxon>
    </lineage>
</organism>
<reference evidence="1" key="3">
    <citation type="journal article" date="2018" name="Nature">
        <title>A major lineage of non-tailed dsDNA viruses as unrecognized killers of marine bacteria.</title>
        <authorList>
            <person name="Kauffman K.M."/>
            <person name="Hussain F.A."/>
            <person name="Yang J."/>
            <person name="Arevalo P."/>
            <person name="Brown J.M."/>
            <person name="Chang W.K."/>
            <person name="VanInsberghe D."/>
            <person name="Elsherbini J."/>
            <person name="Sharma R.S."/>
            <person name="Cutler M.B."/>
            <person name="Kelly L."/>
            <person name="Polz M.F."/>
        </authorList>
    </citation>
    <scope>NUCLEOTIDE SEQUENCE</scope>
    <source>
        <strain evidence="1">10N.222.48.A2</strain>
    </source>
</reference>
<sequence>MNYFVDKKGIIRAYDSPELAKKGLTPISESDALEMAEQRDELAEAQQWAIDELNWCDIQRAYHQTGDLKRAVATLDEINQYAILCRDFVSHSDSGDLHMADKKPIRPE</sequence>
<evidence type="ECO:0000313" key="3">
    <source>
        <dbReference type="Proteomes" id="UP000235579"/>
    </source>
</evidence>
<dbReference type="AlphaFoldDB" id="A0A2N7NH54"/>
<evidence type="ECO:0000313" key="4">
    <source>
        <dbReference type="Proteomes" id="UP000308018"/>
    </source>
</evidence>
<proteinExistence type="predicted"/>
<comment type="caution">
    <text evidence="1">The sequence shown here is derived from an EMBL/GenBank/DDBJ whole genome shotgun (WGS) entry which is preliminary data.</text>
</comment>
<evidence type="ECO:0000313" key="1">
    <source>
        <dbReference type="EMBL" id="PMP13748.1"/>
    </source>
</evidence>
<dbReference type="RefSeq" id="WP_102257916.1">
    <property type="nucleotide sequence ID" value="NZ_MDBP01000042.1"/>
</dbReference>
<reference evidence="2 4" key="4">
    <citation type="submission" date="2019-04" db="EMBL/GenBank/DDBJ databases">
        <title>A reverse ecology approach based on a biological definition of microbial populations.</title>
        <authorList>
            <person name="Arevalo P."/>
            <person name="Vaninsberghe D."/>
            <person name="Elsherbini J."/>
            <person name="Gore J."/>
            <person name="Polz M."/>
        </authorList>
    </citation>
    <scope>NUCLEOTIDE SEQUENCE [LARGE SCALE GENOMIC DNA]</scope>
    <source>
        <strain evidence="2 4">10N.222.45.A8</strain>
    </source>
</reference>
<reference evidence="3" key="1">
    <citation type="submission" date="2016-07" db="EMBL/GenBank/DDBJ databases">
        <title>Nontailed viruses are major unrecognized killers of bacteria in the ocean.</title>
        <authorList>
            <person name="Kauffman K."/>
            <person name="Hussain F."/>
            <person name="Yang J."/>
            <person name="Arevalo P."/>
            <person name="Brown J."/>
            <person name="Cutler M."/>
            <person name="Kelly L."/>
            <person name="Polz M.F."/>
        </authorList>
    </citation>
    <scope>NUCLEOTIDE SEQUENCE [LARGE SCALE GENOMIC DNA]</scope>
    <source>
        <strain evidence="3">10N.222.48.A2</strain>
    </source>
</reference>